<sequence length="165" mass="17950">MSTFNGTIRMALATKADEEVGYELVNLLESIDRGDYVAADVDGEAEDDWFDEDDINHHKALHARLKKIADQSGALWRILGGWSCITNPKNALLDLSKDTVDFHPRIAAAAELLQFAQLVLRGIESGHVKATPFLDFSDANAESIPMRSIGDAARAVIAKATGEQA</sequence>
<reference evidence="2" key="1">
    <citation type="submission" date="2016-10" db="EMBL/GenBank/DDBJ databases">
        <authorList>
            <person name="Varghese N."/>
            <person name="Submissions S."/>
        </authorList>
    </citation>
    <scope>NUCLEOTIDE SEQUENCE [LARGE SCALE GENOMIC DNA]</scope>
    <source>
        <strain evidence="2">DUS833</strain>
    </source>
</reference>
<keyword evidence="2" id="KW-1185">Reference proteome</keyword>
<organism evidence="1 2">
    <name type="scientific">Paraburkholderia tuberum</name>
    <dbReference type="NCBI Taxonomy" id="157910"/>
    <lineage>
        <taxon>Bacteria</taxon>
        <taxon>Pseudomonadati</taxon>
        <taxon>Pseudomonadota</taxon>
        <taxon>Betaproteobacteria</taxon>
        <taxon>Burkholderiales</taxon>
        <taxon>Burkholderiaceae</taxon>
        <taxon>Paraburkholderia</taxon>
    </lineage>
</organism>
<evidence type="ECO:0000313" key="1">
    <source>
        <dbReference type="EMBL" id="SDR47326.1"/>
    </source>
</evidence>
<protein>
    <submittedName>
        <fullName evidence="1">Uncharacterized protein</fullName>
    </submittedName>
</protein>
<accession>A0A1H1JCF6</accession>
<proteinExistence type="predicted"/>
<evidence type="ECO:0000313" key="2">
    <source>
        <dbReference type="Proteomes" id="UP000199365"/>
    </source>
</evidence>
<dbReference type="STRING" id="157910.SAMN05445850_4536"/>
<dbReference type="EMBL" id="FNKX01000002">
    <property type="protein sequence ID" value="SDR47326.1"/>
    <property type="molecule type" value="Genomic_DNA"/>
</dbReference>
<dbReference type="AlphaFoldDB" id="A0A1H1JCF6"/>
<dbReference type="RefSeq" id="WP_090807029.1">
    <property type="nucleotide sequence ID" value="NZ_FNKX01000002.1"/>
</dbReference>
<name>A0A1H1JCF6_9BURK</name>
<gene>
    <name evidence="1" type="ORF">SAMN05445850_4536</name>
</gene>
<dbReference type="Proteomes" id="UP000199365">
    <property type="component" value="Unassembled WGS sequence"/>
</dbReference>